<dbReference type="PRINTS" id="PR00756">
    <property type="entry name" value="ALADIPTASE"/>
</dbReference>
<dbReference type="GO" id="GO:0043171">
    <property type="term" value="P:peptide catabolic process"/>
    <property type="evidence" value="ECO:0007669"/>
    <property type="project" value="TreeGrafter"/>
</dbReference>
<evidence type="ECO:0000313" key="12">
    <source>
        <dbReference type="EMBL" id="KAH9380998.1"/>
    </source>
</evidence>
<evidence type="ECO:0000313" key="13">
    <source>
        <dbReference type="Proteomes" id="UP000821853"/>
    </source>
</evidence>
<dbReference type="GO" id="GO:0006508">
    <property type="term" value="P:proteolysis"/>
    <property type="evidence" value="ECO:0007669"/>
    <property type="project" value="UniProtKB-KW"/>
</dbReference>
<dbReference type="InterPro" id="IPR034016">
    <property type="entry name" value="M1_APN-typ"/>
</dbReference>
<evidence type="ECO:0000256" key="8">
    <source>
        <dbReference type="PIRSR" id="PIRSR634016-1"/>
    </source>
</evidence>
<dbReference type="GO" id="GO:0005737">
    <property type="term" value="C:cytoplasm"/>
    <property type="evidence" value="ECO:0007669"/>
    <property type="project" value="TreeGrafter"/>
</dbReference>
<feature type="domain" description="Peptidase M1 membrane alanine aminopeptidase" evidence="10">
    <location>
        <begin position="191"/>
        <end position="267"/>
    </location>
</feature>
<name>A0A9J6GR19_HAELO</name>
<dbReference type="Pfam" id="PF17900">
    <property type="entry name" value="Peptidase_M1_N"/>
    <property type="match status" value="1"/>
</dbReference>
<evidence type="ECO:0000259" key="10">
    <source>
        <dbReference type="Pfam" id="PF01433"/>
    </source>
</evidence>
<gene>
    <name evidence="12" type="ORF">HPB48_008212</name>
</gene>
<dbReference type="GO" id="GO:0070006">
    <property type="term" value="F:metalloaminopeptidase activity"/>
    <property type="evidence" value="ECO:0007669"/>
    <property type="project" value="TreeGrafter"/>
</dbReference>
<evidence type="ECO:0000256" key="5">
    <source>
        <dbReference type="ARBA" id="ARBA00022801"/>
    </source>
</evidence>
<comment type="cofactor">
    <cofactor evidence="9">
        <name>Zn(2+)</name>
        <dbReference type="ChEBI" id="CHEBI:29105"/>
    </cofactor>
    <text evidence="9">Binds 1 zinc ion per subunit.</text>
</comment>
<reference evidence="12 13" key="1">
    <citation type="journal article" date="2020" name="Cell">
        <title>Large-Scale Comparative Analyses of Tick Genomes Elucidate Their Genetic Diversity and Vector Capacities.</title>
        <authorList>
            <consortium name="Tick Genome and Microbiome Consortium (TIGMIC)"/>
            <person name="Jia N."/>
            <person name="Wang J."/>
            <person name="Shi W."/>
            <person name="Du L."/>
            <person name="Sun Y."/>
            <person name="Zhan W."/>
            <person name="Jiang J.F."/>
            <person name="Wang Q."/>
            <person name="Zhang B."/>
            <person name="Ji P."/>
            <person name="Bell-Sakyi L."/>
            <person name="Cui X.M."/>
            <person name="Yuan T.T."/>
            <person name="Jiang B.G."/>
            <person name="Yang W.F."/>
            <person name="Lam T.T."/>
            <person name="Chang Q.C."/>
            <person name="Ding S.J."/>
            <person name="Wang X.J."/>
            <person name="Zhu J.G."/>
            <person name="Ruan X.D."/>
            <person name="Zhao L."/>
            <person name="Wei J.T."/>
            <person name="Ye R.Z."/>
            <person name="Que T.C."/>
            <person name="Du C.H."/>
            <person name="Zhou Y.H."/>
            <person name="Cheng J.X."/>
            <person name="Dai P.F."/>
            <person name="Guo W.B."/>
            <person name="Han X.H."/>
            <person name="Huang E.J."/>
            <person name="Li L.F."/>
            <person name="Wei W."/>
            <person name="Gao Y.C."/>
            <person name="Liu J.Z."/>
            <person name="Shao H.Z."/>
            <person name="Wang X."/>
            <person name="Wang C.C."/>
            <person name="Yang T.C."/>
            <person name="Huo Q.B."/>
            <person name="Li W."/>
            <person name="Chen H.Y."/>
            <person name="Chen S.E."/>
            <person name="Zhou L.G."/>
            <person name="Ni X.B."/>
            <person name="Tian J.H."/>
            <person name="Sheng Y."/>
            <person name="Liu T."/>
            <person name="Pan Y.S."/>
            <person name="Xia L.Y."/>
            <person name="Li J."/>
            <person name="Zhao F."/>
            <person name="Cao W.C."/>
        </authorList>
    </citation>
    <scope>NUCLEOTIDE SEQUENCE [LARGE SCALE GENOMIC DNA]</scope>
    <source>
        <strain evidence="12">HaeL-2018</strain>
    </source>
</reference>
<dbReference type="GO" id="GO:0008270">
    <property type="term" value="F:zinc ion binding"/>
    <property type="evidence" value="ECO:0007669"/>
    <property type="project" value="InterPro"/>
</dbReference>
<comment type="caution">
    <text evidence="12">The sequence shown here is derived from an EMBL/GenBank/DDBJ whole genome shotgun (WGS) entry which is preliminary data.</text>
</comment>
<feature type="binding site" evidence="9">
    <location>
        <position position="262"/>
    </location>
    <ligand>
        <name>Zn(2+)</name>
        <dbReference type="ChEBI" id="CHEBI:29105"/>
        <note>catalytic</note>
    </ligand>
</feature>
<evidence type="ECO:0000256" key="3">
    <source>
        <dbReference type="ARBA" id="ARBA00022670"/>
    </source>
</evidence>
<keyword evidence="5" id="KW-0378">Hydrolase</keyword>
<dbReference type="AlphaFoldDB" id="A0A9J6GR19"/>
<dbReference type="OMA" id="EITETCF"/>
<feature type="domain" description="Aminopeptidase N-like N-terminal" evidence="11">
    <location>
        <begin position="25"/>
        <end position="160"/>
    </location>
</feature>
<keyword evidence="7" id="KW-0482">Metalloprotease</keyword>
<dbReference type="InterPro" id="IPR014782">
    <property type="entry name" value="Peptidase_M1_dom"/>
</dbReference>
<dbReference type="SUPFAM" id="SSF63737">
    <property type="entry name" value="Leukotriene A4 hydrolase N-terminal domain"/>
    <property type="match status" value="1"/>
</dbReference>
<dbReference type="InterPro" id="IPR045357">
    <property type="entry name" value="Aminopeptidase_N-like_N"/>
</dbReference>
<feature type="active site" description="Proton acceptor" evidence="8">
    <location>
        <position position="263"/>
    </location>
</feature>
<dbReference type="OrthoDB" id="10031169at2759"/>
<dbReference type="InterPro" id="IPR042097">
    <property type="entry name" value="Aminopeptidase_N-like_N_sf"/>
</dbReference>
<evidence type="ECO:0000256" key="4">
    <source>
        <dbReference type="ARBA" id="ARBA00022723"/>
    </source>
</evidence>
<dbReference type="Gene3D" id="2.60.40.1730">
    <property type="entry name" value="tricorn interacting facor f3 domain"/>
    <property type="match status" value="1"/>
</dbReference>
<protein>
    <recommendedName>
        <fullName evidence="14">Aminopeptidase</fullName>
    </recommendedName>
</protein>
<keyword evidence="13" id="KW-1185">Reference proteome</keyword>
<keyword evidence="6 9" id="KW-0862">Zinc</keyword>
<keyword evidence="4 9" id="KW-0479">Metal-binding</keyword>
<organism evidence="12 13">
    <name type="scientific">Haemaphysalis longicornis</name>
    <name type="common">Bush tick</name>
    <dbReference type="NCBI Taxonomy" id="44386"/>
    <lineage>
        <taxon>Eukaryota</taxon>
        <taxon>Metazoa</taxon>
        <taxon>Ecdysozoa</taxon>
        <taxon>Arthropoda</taxon>
        <taxon>Chelicerata</taxon>
        <taxon>Arachnida</taxon>
        <taxon>Acari</taxon>
        <taxon>Parasitiformes</taxon>
        <taxon>Ixodida</taxon>
        <taxon>Ixodoidea</taxon>
        <taxon>Ixodidae</taxon>
        <taxon>Haemaphysalinae</taxon>
        <taxon>Haemaphysalis</taxon>
    </lineage>
</organism>
<evidence type="ECO:0000256" key="7">
    <source>
        <dbReference type="ARBA" id="ARBA00023049"/>
    </source>
</evidence>
<dbReference type="PANTHER" id="PTHR11533:SF294">
    <property type="entry name" value="THYROTROPIN-RELEASING HORMONE-DEGRADING ECTOENZYME"/>
    <property type="match status" value="1"/>
</dbReference>
<dbReference type="GO" id="GO:0005886">
    <property type="term" value="C:plasma membrane"/>
    <property type="evidence" value="ECO:0007669"/>
    <property type="project" value="UniProtKB-SubCell"/>
</dbReference>
<dbReference type="VEuPathDB" id="VectorBase:HLOH_040838"/>
<evidence type="ECO:0000259" key="11">
    <source>
        <dbReference type="Pfam" id="PF17900"/>
    </source>
</evidence>
<dbReference type="GO" id="GO:0042277">
    <property type="term" value="F:peptide binding"/>
    <property type="evidence" value="ECO:0007669"/>
    <property type="project" value="TreeGrafter"/>
</dbReference>
<dbReference type="SUPFAM" id="SSF55486">
    <property type="entry name" value="Metalloproteases ('zincins'), catalytic domain"/>
    <property type="match status" value="1"/>
</dbReference>
<dbReference type="Pfam" id="PF01433">
    <property type="entry name" value="Peptidase_M1"/>
    <property type="match status" value="1"/>
</dbReference>
<dbReference type="Proteomes" id="UP000821853">
    <property type="component" value="Chromosome 9"/>
</dbReference>
<proteinExistence type="inferred from homology"/>
<evidence type="ECO:0000256" key="9">
    <source>
        <dbReference type="PIRSR" id="PIRSR634016-3"/>
    </source>
</evidence>
<comment type="subcellular location">
    <subcellularLocation>
        <location evidence="1">Cell membrane</location>
        <topology evidence="1">Lipid-anchor</topology>
        <topology evidence="1">GPI-anchor</topology>
    </subcellularLocation>
</comment>
<dbReference type="InterPro" id="IPR050344">
    <property type="entry name" value="Peptidase_M1_aminopeptidases"/>
</dbReference>
<dbReference type="PANTHER" id="PTHR11533">
    <property type="entry name" value="PROTEASE M1 ZINC METALLOPROTEASE"/>
    <property type="match status" value="1"/>
</dbReference>
<evidence type="ECO:0000256" key="2">
    <source>
        <dbReference type="ARBA" id="ARBA00010136"/>
    </source>
</evidence>
<evidence type="ECO:0000256" key="1">
    <source>
        <dbReference type="ARBA" id="ARBA00004609"/>
    </source>
</evidence>
<dbReference type="GO" id="GO:0005615">
    <property type="term" value="C:extracellular space"/>
    <property type="evidence" value="ECO:0007669"/>
    <property type="project" value="TreeGrafter"/>
</dbReference>
<evidence type="ECO:0000256" key="6">
    <source>
        <dbReference type="ARBA" id="ARBA00022833"/>
    </source>
</evidence>
<sequence>MITLHASPDLEVSLGNRKGLSMKVHQAEPPFKKIKTSYLLLRPEDEFLHVRLGEKLRANNSYTITISFRGKLGTDRGFYKYHYRVNGTLRHLLLTFFEPTYARRAFPCFDEPGYKAIFSVTIVRPKGYTALSTMPVKKEEERPHGLVAVTFHDTMPMSTYTLAFAILNFTAQTKGNITIWSLEERTPYLQYALDVAPMLVKFYEDLLGTPYPLPKIDMISLPSFLADAMENWGLLTFHEQCLLYDRRTTPFKKPLIVGLVAHEIAHQVWNAGASYGILK</sequence>
<dbReference type="EMBL" id="JABSTR010000011">
    <property type="protein sequence ID" value="KAH9380998.1"/>
    <property type="molecule type" value="Genomic_DNA"/>
</dbReference>
<comment type="similarity">
    <text evidence="2">Belongs to the peptidase M1 family.</text>
</comment>
<feature type="binding site" evidence="9">
    <location>
        <position position="266"/>
    </location>
    <ligand>
        <name>Zn(2+)</name>
        <dbReference type="ChEBI" id="CHEBI:29105"/>
        <note>catalytic</note>
    </ligand>
</feature>
<keyword evidence="3" id="KW-0645">Protease</keyword>
<dbReference type="InterPro" id="IPR001930">
    <property type="entry name" value="Peptidase_M1"/>
</dbReference>
<evidence type="ECO:0008006" key="14">
    <source>
        <dbReference type="Google" id="ProtNLM"/>
    </source>
</evidence>
<dbReference type="InterPro" id="IPR027268">
    <property type="entry name" value="Peptidase_M4/M1_CTD_sf"/>
</dbReference>
<dbReference type="Gene3D" id="1.10.390.10">
    <property type="entry name" value="Neutral Protease Domain 2"/>
    <property type="match status" value="1"/>
</dbReference>
<dbReference type="CDD" id="cd09601">
    <property type="entry name" value="M1_APN-Q_like"/>
    <property type="match status" value="1"/>
</dbReference>
<accession>A0A9J6GR19</accession>